<dbReference type="EMBL" id="SGXA01000001">
    <property type="protein sequence ID" value="RZS74952.1"/>
    <property type="molecule type" value="Genomic_DNA"/>
</dbReference>
<dbReference type="OrthoDB" id="9890333at2"/>
<dbReference type="InterPro" id="IPR006860">
    <property type="entry name" value="FecR"/>
</dbReference>
<organism evidence="4 5">
    <name type="scientific">Pseudobacter ginsenosidimutans</name>
    <dbReference type="NCBI Taxonomy" id="661488"/>
    <lineage>
        <taxon>Bacteria</taxon>
        <taxon>Pseudomonadati</taxon>
        <taxon>Bacteroidota</taxon>
        <taxon>Chitinophagia</taxon>
        <taxon>Chitinophagales</taxon>
        <taxon>Chitinophagaceae</taxon>
        <taxon>Pseudobacter</taxon>
    </lineage>
</organism>
<keyword evidence="1" id="KW-0812">Transmembrane</keyword>
<protein>
    <submittedName>
        <fullName evidence="4">FecR family protein</fullName>
    </submittedName>
</protein>
<dbReference type="AlphaFoldDB" id="A0A4Q7N195"/>
<dbReference type="Pfam" id="PF16344">
    <property type="entry name" value="FecR_C"/>
    <property type="match status" value="1"/>
</dbReference>
<evidence type="ECO:0000313" key="5">
    <source>
        <dbReference type="Proteomes" id="UP000293874"/>
    </source>
</evidence>
<evidence type="ECO:0000256" key="1">
    <source>
        <dbReference type="SAM" id="Phobius"/>
    </source>
</evidence>
<sequence length="410" mass="44927">MNIQEARTFVARFVQGNYTREEHLAFHEWVNGASMDHIEAIADEFAFLQKQVVLTGRPSMEWANSLESRIDSLKPASVVPMGRRRKLNAAIGWAAAVVVVLGAGLYFMLNKSGAEKAATEELATTGTKILPGSDKAVLTLADGRKVQLSSSSDGILAEEGGSVIRKINNSTLVYEQQVNATQQAEEYNTISTPRGGQYQVVLPDQTKIWLNAGSSIRFPVAFTGKERRVAITGEVYFEVAKNPNKPFKAVIATELTPDGVTKGRGEVEVVGTHFNIMAYKNEPVIQTTLLKGSVKVVSDKVSKVLKPGQQATIIDYPVATDQLTVQDISNAENLVAWKDGFFPGGSADVMMRQIARWYDVDLAYEGKVPEMKFEGQIPRTAGIESVLKILDANGIHTELDKTKRKIVVKQ</sequence>
<comment type="caution">
    <text evidence="4">The sequence shown here is derived from an EMBL/GenBank/DDBJ whole genome shotgun (WGS) entry which is preliminary data.</text>
</comment>
<evidence type="ECO:0000313" key="4">
    <source>
        <dbReference type="EMBL" id="RZS74952.1"/>
    </source>
</evidence>
<gene>
    <name evidence="4" type="ORF">EV199_0804</name>
</gene>
<dbReference type="RefSeq" id="WP_130539371.1">
    <property type="nucleotide sequence ID" value="NZ_CP042431.1"/>
</dbReference>
<keyword evidence="1" id="KW-1133">Transmembrane helix</keyword>
<dbReference type="PANTHER" id="PTHR30273:SF2">
    <property type="entry name" value="PROTEIN FECR"/>
    <property type="match status" value="1"/>
</dbReference>
<dbReference type="Gene3D" id="3.55.50.30">
    <property type="match status" value="1"/>
</dbReference>
<dbReference type="Gene3D" id="2.60.120.1440">
    <property type="match status" value="1"/>
</dbReference>
<feature type="domain" description="Protein FecR C-terminal" evidence="3">
    <location>
        <begin position="349"/>
        <end position="398"/>
    </location>
</feature>
<dbReference type="Pfam" id="PF04773">
    <property type="entry name" value="FecR"/>
    <property type="match status" value="1"/>
</dbReference>
<accession>A0A4Q7N195</accession>
<evidence type="ECO:0000259" key="3">
    <source>
        <dbReference type="Pfam" id="PF16344"/>
    </source>
</evidence>
<dbReference type="PANTHER" id="PTHR30273">
    <property type="entry name" value="PERIPLASMIC SIGNAL SENSOR AND SIGMA FACTOR ACTIVATOR FECR-RELATED"/>
    <property type="match status" value="1"/>
</dbReference>
<dbReference type="GO" id="GO:0016989">
    <property type="term" value="F:sigma factor antagonist activity"/>
    <property type="evidence" value="ECO:0007669"/>
    <property type="project" value="TreeGrafter"/>
</dbReference>
<reference evidence="4 5" key="1">
    <citation type="submission" date="2019-02" db="EMBL/GenBank/DDBJ databases">
        <title>Genomic Encyclopedia of Type Strains, Phase IV (KMG-IV): sequencing the most valuable type-strain genomes for metagenomic binning, comparative biology and taxonomic classification.</title>
        <authorList>
            <person name="Goeker M."/>
        </authorList>
    </citation>
    <scope>NUCLEOTIDE SEQUENCE [LARGE SCALE GENOMIC DNA]</scope>
    <source>
        <strain evidence="4 5">DSM 18116</strain>
    </source>
</reference>
<keyword evidence="1" id="KW-0472">Membrane</keyword>
<feature type="transmembrane region" description="Helical" evidence="1">
    <location>
        <begin position="90"/>
        <end position="109"/>
    </location>
</feature>
<feature type="domain" description="FecR protein" evidence="2">
    <location>
        <begin position="189"/>
        <end position="295"/>
    </location>
</feature>
<evidence type="ECO:0000259" key="2">
    <source>
        <dbReference type="Pfam" id="PF04773"/>
    </source>
</evidence>
<dbReference type="Proteomes" id="UP000293874">
    <property type="component" value="Unassembled WGS sequence"/>
</dbReference>
<keyword evidence="5" id="KW-1185">Reference proteome</keyword>
<dbReference type="InterPro" id="IPR012373">
    <property type="entry name" value="Ferrdict_sens_TM"/>
</dbReference>
<name>A0A4Q7N195_9BACT</name>
<proteinExistence type="predicted"/>
<dbReference type="InterPro" id="IPR032508">
    <property type="entry name" value="FecR_C"/>
</dbReference>